<dbReference type="PANTHER" id="PTHR17224">
    <property type="entry name" value="PEPTIDYL-TRNA HYDROLASE"/>
    <property type="match status" value="1"/>
</dbReference>
<evidence type="ECO:0000256" key="4">
    <source>
        <dbReference type="ARBA" id="ARBA00022884"/>
    </source>
</evidence>
<dbReference type="GO" id="GO:0006515">
    <property type="term" value="P:protein quality control for misfolded or incompletely synthesized proteins"/>
    <property type="evidence" value="ECO:0007669"/>
    <property type="project" value="UniProtKB-UniRule"/>
</dbReference>
<accession>D3SNW2</accession>
<comment type="subcellular location">
    <subcellularLocation>
        <location evidence="7">Cytoplasm</location>
    </subcellularLocation>
</comment>
<evidence type="ECO:0000256" key="2">
    <source>
        <dbReference type="ARBA" id="ARBA00022555"/>
    </source>
</evidence>
<comment type="subunit">
    <text evidence="7">Monomer.</text>
</comment>
<keyword evidence="2 7" id="KW-0820">tRNA-binding</keyword>
<dbReference type="HAMAP" id="MF_00083">
    <property type="entry name" value="Pept_tRNA_hydro_bact"/>
    <property type="match status" value="1"/>
</dbReference>
<dbReference type="GO" id="GO:0005737">
    <property type="term" value="C:cytoplasm"/>
    <property type="evidence" value="ECO:0007669"/>
    <property type="project" value="UniProtKB-SubCell"/>
</dbReference>
<dbReference type="NCBIfam" id="TIGR00447">
    <property type="entry name" value="pth"/>
    <property type="match status" value="1"/>
</dbReference>
<dbReference type="PROSITE" id="PS01195">
    <property type="entry name" value="PEPT_TRNA_HYDROL_1"/>
    <property type="match status" value="1"/>
</dbReference>
<dbReference type="Proteomes" id="UP000002043">
    <property type="component" value="Chromosome"/>
</dbReference>
<proteinExistence type="inferred from homology"/>
<dbReference type="InterPro" id="IPR018171">
    <property type="entry name" value="Pept_tRNA_hydro_CS"/>
</dbReference>
<evidence type="ECO:0000256" key="6">
    <source>
        <dbReference type="ARBA" id="ARBA00050038"/>
    </source>
</evidence>
<keyword evidence="7" id="KW-0963">Cytoplasm</keyword>
<dbReference type="HOGENOM" id="CLU_062456_4_1_0"/>
<dbReference type="Gene3D" id="3.40.50.1470">
    <property type="entry name" value="Peptidyl-tRNA hydrolase"/>
    <property type="match status" value="1"/>
</dbReference>
<protein>
    <recommendedName>
        <fullName evidence="6 7">Peptidyl-tRNA hydrolase</fullName>
        <shortName evidence="7">Pth</shortName>
        <ecNumber evidence="1 7">3.1.1.29</ecNumber>
    </recommendedName>
</protein>
<organism evidence="10 11">
    <name type="scientific">Thermocrinis albus (strain DSM 14484 / JCM 11386 / HI 11/12)</name>
    <dbReference type="NCBI Taxonomy" id="638303"/>
    <lineage>
        <taxon>Bacteria</taxon>
        <taxon>Pseudomonadati</taxon>
        <taxon>Aquificota</taxon>
        <taxon>Aquificia</taxon>
        <taxon>Aquificales</taxon>
        <taxon>Aquificaceae</taxon>
        <taxon>Thermocrinis</taxon>
    </lineage>
</organism>
<feature type="binding site" evidence="7">
    <location>
        <position position="67"/>
    </location>
    <ligand>
        <name>tRNA</name>
        <dbReference type="ChEBI" id="CHEBI:17843"/>
    </ligand>
</feature>
<dbReference type="STRING" id="638303.Thal_0214"/>
<evidence type="ECO:0000256" key="9">
    <source>
        <dbReference type="RuleBase" id="RU004320"/>
    </source>
</evidence>
<feature type="binding site" evidence="7">
    <location>
        <position position="15"/>
    </location>
    <ligand>
        <name>tRNA</name>
        <dbReference type="ChEBI" id="CHEBI:17843"/>
    </ligand>
</feature>
<dbReference type="RefSeq" id="WP_012991256.1">
    <property type="nucleotide sequence ID" value="NC_013894.1"/>
</dbReference>
<evidence type="ECO:0000256" key="8">
    <source>
        <dbReference type="RuleBase" id="RU000673"/>
    </source>
</evidence>
<evidence type="ECO:0000256" key="1">
    <source>
        <dbReference type="ARBA" id="ARBA00013260"/>
    </source>
</evidence>
<comment type="catalytic activity">
    <reaction evidence="7 8">
        <text>an N-acyl-L-alpha-aminoacyl-tRNA + H2O = an N-acyl-L-amino acid + a tRNA + H(+)</text>
        <dbReference type="Rhea" id="RHEA:54448"/>
        <dbReference type="Rhea" id="RHEA-COMP:10123"/>
        <dbReference type="Rhea" id="RHEA-COMP:13883"/>
        <dbReference type="ChEBI" id="CHEBI:15377"/>
        <dbReference type="ChEBI" id="CHEBI:15378"/>
        <dbReference type="ChEBI" id="CHEBI:59874"/>
        <dbReference type="ChEBI" id="CHEBI:78442"/>
        <dbReference type="ChEBI" id="CHEBI:138191"/>
        <dbReference type="EC" id="3.1.1.29"/>
    </reaction>
</comment>
<dbReference type="PANTHER" id="PTHR17224:SF1">
    <property type="entry name" value="PEPTIDYL-TRNA HYDROLASE"/>
    <property type="match status" value="1"/>
</dbReference>
<sequence>MIKAVVGLGNPGKEYERTRHNVGFMVLDQLVSRLRVRDYTEECLSHLYRAKVGGREVFLVKPQTYMNNSGLAVFNLLEDYQILPEELLVVHDDLDLPLGKMRLRTEGSSGGHHGVESIIREIKTERFPRLKIGIGRPKDKSKVVQYVLSPFSKEEEPILLKVLERATECILRVLETSPESSMNFCNAPIL</sequence>
<dbReference type="GO" id="GO:0004045">
    <property type="term" value="F:peptidyl-tRNA hydrolase activity"/>
    <property type="evidence" value="ECO:0007669"/>
    <property type="project" value="UniProtKB-UniRule"/>
</dbReference>
<dbReference type="GO" id="GO:0072344">
    <property type="term" value="P:rescue of stalled ribosome"/>
    <property type="evidence" value="ECO:0007669"/>
    <property type="project" value="UniProtKB-UniRule"/>
</dbReference>
<keyword evidence="4 7" id="KW-0694">RNA-binding</keyword>
<dbReference type="FunFam" id="3.40.50.1470:FF:000001">
    <property type="entry name" value="Peptidyl-tRNA hydrolase"/>
    <property type="match status" value="1"/>
</dbReference>
<evidence type="ECO:0000313" key="11">
    <source>
        <dbReference type="Proteomes" id="UP000002043"/>
    </source>
</evidence>
<comment type="function">
    <text evidence="7">Hydrolyzes ribosome-free peptidyl-tRNAs (with 1 or more amino acids incorporated), which drop off the ribosome during protein synthesis, or as a result of ribosome stalling.</text>
</comment>
<dbReference type="OrthoDB" id="9800507at2"/>
<comment type="function">
    <text evidence="7">Catalyzes the release of premature peptidyl moieties from peptidyl-tRNA molecules trapped in stalled 50S ribosomal subunits, and thus maintains levels of free tRNAs and 50S ribosomes.</text>
</comment>
<feature type="active site" description="Proton acceptor" evidence="7">
    <location>
        <position position="20"/>
    </location>
</feature>
<dbReference type="GO" id="GO:0000049">
    <property type="term" value="F:tRNA binding"/>
    <property type="evidence" value="ECO:0007669"/>
    <property type="project" value="UniProtKB-UniRule"/>
</dbReference>
<keyword evidence="11" id="KW-1185">Reference proteome</keyword>
<name>D3SNW2_THEAH</name>
<dbReference type="EMBL" id="CP001931">
    <property type="protein sequence ID" value="ADC88849.1"/>
    <property type="molecule type" value="Genomic_DNA"/>
</dbReference>
<keyword evidence="3 7" id="KW-0378">Hydrolase</keyword>
<comment type="caution">
    <text evidence="7">Lacks conserved residue(s) required for the propagation of feature annotation.</text>
</comment>
<gene>
    <name evidence="7" type="primary">pth</name>
    <name evidence="10" type="ordered locus">Thal_0214</name>
</gene>
<dbReference type="SUPFAM" id="SSF53178">
    <property type="entry name" value="Peptidyl-tRNA hydrolase-like"/>
    <property type="match status" value="1"/>
</dbReference>
<feature type="binding site" evidence="7">
    <location>
        <position position="65"/>
    </location>
    <ligand>
        <name>tRNA</name>
        <dbReference type="ChEBI" id="CHEBI:17843"/>
    </ligand>
</feature>
<feature type="site" description="Discriminates between blocked and unblocked aminoacyl-tRNA" evidence="7">
    <location>
        <position position="10"/>
    </location>
</feature>
<dbReference type="InterPro" id="IPR001328">
    <property type="entry name" value="Pept_tRNA_hydro"/>
</dbReference>
<evidence type="ECO:0000256" key="3">
    <source>
        <dbReference type="ARBA" id="ARBA00022801"/>
    </source>
</evidence>
<evidence type="ECO:0000313" key="10">
    <source>
        <dbReference type="EMBL" id="ADC88849.1"/>
    </source>
</evidence>
<dbReference type="AlphaFoldDB" id="D3SNW2"/>
<reference evidence="11" key="1">
    <citation type="journal article" date="2010" name="Stand. Genomic Sci.">
        <title>Complete genome sequence of Thermocrinis albus type strain (HI 11/12T).</title>
        <authorList>
            <person name="Wirth R."/>
            <person name="Sikorski J."/>
            <person name="Brambilla E."/>
            <person name="Misra M."/>
            <person name="Lapidus A."/>
            <person name="Copeland A."/>
            <person name="Nolan M."/>
            <person name="Lucas S."/>
            <person name="Chen F."/>
            <person name="Tice H."/>
            <person name="Cheng J.F."/>
            <person name="Han C."/>
            <person name="Detter J.C."/>
            <person name="Tapia R."/>
            <person name="Bruce D."/>
            <person name="Goodwin L."/>
            <person name="Pitluck S."/>
            <person name="Pati A."/>
            <person name="Anderson I."/>
            <person name="Ivanova N."/>
            <person name="Mavromatis K."/>
            <person name="Mikhailova N."/>
            <person name="Chen A."/>
            <person name="Palaniappan K."/>
            <person name="Bilek Y."/>
            <person name="Hader T."/>
            <person name="Land M."/>
            <person name="Hauser L."/>
            <person name="Chang Y.J."/>
            <person name="Jeffries C.D."/>
            <person name="Tindall B.J."/>
            <person name="Rohde M."/>
            <person name="Goker M."/>
            <person name="Bristow J."/>
            <person name="Eisen J.A."/>
            <person name="Markowitz V."/>
            <person name="Hugenholtz P."/>
            <person name="Kyrpides N.C."/>
            <person name="Klenk H.P."/>
        </authorList>
    </citation>
    <scope>NUCLEOTIDE SEQUENCE [LARGE SCALE GENOMIC DNA]</scope>
    <source>
        <strain evidence="11">DSM 14484 / JCM 11386 / HI 11/12</strain>
    </source>
</reference>
<dbReference type="eggNOG" id="COG0193">
    <property type="taxonomic scope" value="Bacteria"/>
</dbReference>
<evidence type="ECO:0000256" key="5">
    <source>
        <dbReference type="ARBA" id="ARBA00038063"/>
    </source>
</evidence>
<dbReference type="EC" id="3.1.1.29" evidence="1 7"/>
<evidence type="ECO:0000256" key="7">
    <source>
        <dbReference type="HAMAP-Rule" id="MF_00083"/>
    </source>
</evidence>
<comment type="similarity">
    <text evidence="5 7 9">Belongs to the PTH family.</text>
</comment>
<dbReference type="InterPro" id="IPR036416">
    <property type="entry name" value="Pept_tRNA_hydro_sf"/>
</dbReference>
<dbReference type="KEGG" id="tal:Thal_0214"/>
<dbReference type="Pfam" id="PF01195">
    <property type="entry name" value="Pept_tRNA_hydro"/>
    <property type="match status" value="1"/>
</dbReference>
<feature type="site" description="Stabilizes the basic form of H active site to accept a proton" evidence="7">
    <location>
        <position position="92"/>
    </location>
</feature>
<dbReference type="CDD" id="cd00462">
    <property type="entry name" value="PTH"/>
    <property type="match status" value="1"/>
</dbReference>